<name>A0ABR8GU77_9CYAN</name>
<keyword evidence="2" id="KW-0472">Membrane</keyword>
<comment type="caution">
    <text evidence="4">The sequence shown here is derived from an EMBL/GenBank/DDBJ whole genome shotgun (WGS) entry which is preliminary data.</text>
</comment>
<evidence type="ECO:0000256" key="2">
    <source>
        <dbReference type="SAM" id="Phobius"/>
    </source>
</evidence>
<feature type="transmembrane region" description="Helical" evidence="2">
    <location>
        <begin position="763"/>
        <end position="780"/>
    </location>
</feature>
<feature type="transmembrane region" description="Helical" evidence="2">
    <location>
        <begin position="815"/>
        <end position="834"/>
    </location>
</feature>
<keyword evidence="5" id="KW-1185">Reference proteome</keyword>
<gene>
    <name evidence="4" type="ORF">H6G81_21615</name>
</gene>
<keyword evidence="2" id="KW-0812">Transmembrane</keyword>
<feature type="region of interest" description="Disordered" evidence="1">
    <location>
        <begin position="650"/>
        <end position="672"/>
    </location>
</feature>
<dbReference type="EMBL" id="JACJTA010000054">
    <property type="protein sequence ID" value="MBD2607054.1"/>
    <property type="molecule type" value="Genomic_DNA"/>
</dbReference>
<feature type="compositionally biased region" description="Basic and acidic residues" evidence="1">
    <location>
        <begin position="651"/>
        <end position="670"/>
    </location>
</feature>
<proteinExistence type="predicted"/>
<accession>A0ABR8GU77</accession>
<dbReference type="InterPro" id="IPR007890">
    <property type="entry name" value="CHASE2"/>
</dbReference>
<dbReference type="SMART" id="SM01080">
    <property type="entry name" value="CHASE2"/>
    <property type="match status" value="1"/>
</dbReference>
<dbReference type="RefSeq" id="WP_029631499.1">
    <property type="nucleotide sequence ID" value="NZ_JACJTA010000054.1"/>
</dbReference>
<dbReference type="Pfam" id="PF12770">
    <property type="entry name" value="CHAT"/>
    <property type="match status" value="1"/>
</dbReference>
<keyword evidence="2" id="KW-1133">Transmembrane helix</keyword>
<organism evidence="4 5">
    <name type="scientific">Scytonema hofmannii FACHB-248</name>
    <dbReference type="NCBI Taxonomy" id="1842502"/>
    <lineage>
        <taxon>Bacteria</taxon>
        <taxon>Bacillati</taxon>
        <taxon>Cyanobacteriota</taxon>
        <taxon>Cyanophyceae</taxon>
        <taxon>Nostocales</taxon>
        <taxon>Scytonemataceae</taxon>
        <taxon>Scytonema</taxon>
    </lineage>
</organism>
<feature type="transmembrane region" description="Helical" evidence="2">
    <location>
        <begin position="787"/>
        <end position="809"/>
    </location>
</feature>
<sequence>MNASALYLKVQQIDKVCLFELSWGKGQQINATLPYPEKITLLYQEWQRTYLNFYKTYLRGRVADAGIIAAPTLDWHAKLVQAEAQLLYEFHNWLRSGELYEIRAVIANQNRELATTSPAIEVFLSCSPLDLARLPWEAWEINTEFAADKIHIVRAPLNIREKVTSNHPCNRQARVLAILGDDTGLNFNSEKSAIRSLEKIAEVKFIGWQPGKDIAELKREIVEAIASKSGWDILFFAGHSNETSLTGGELSIAPNVVLSLSEIVPSLTVAKERGLQFAIFNSCSGLSIANKLIDLGLSQVAVMREPIHNRVAEEFFVLFLQALTQYKDVHESILAACEYLKLEKNLTYPSSYLIPSLFRHPEAGLFRLEPFGIKQKLKKLIPSRTEAIALSSLILISLQLPVQQFLLERRSLTQAIYRQVTGQIDKTATPPVLLVQIDEKSIKDAKISNPKPMERKYLARLVDKLTAAKARVVGIDYSLDRYQGESDKILAQSLQTAVKSPNPTTFVFATTLTKTKERLDTLPNIASLNWSLQGEIDVLPGYMQLLPVVKSDSEPLFFSTVLAISQELQQLPNSPQPQLNSQSDLLQQMTSFLESNKNNKTILTSQETHVQPLTALSYWIGQMWLHPIIDFSIPPNRVYSSIPAWQLLEGEGERGGQGDKETRGTRETRGTSKGNSFCVYGSRSCFFPQSLEKQVVIVAPGGYGEAGVSKDDEDNFELPAAVAYWRSQENPVNQNEVFTGGEYHAYMVHHLLNKRLVVPIPDLWMIGLAILLGKTMYLLRQRKHHRFSGLILVSIITTIYGLISLQIYISSTAVLLPWFLPSAILWIYVLPSMLRRKVHE</sequence>
<evidence type="ECO:0000256" key="1">
    <source>
        <dbReference type="SAM" id="MobiDB-lite"/>
    </source>
</evidence>
<dbReference type="InterPro" id="IPR024983">
    <property type="entry name" value="CHAT_dom"/>
</dbReference>
<feature type="domain" description="CHASE2" evidence="3">
    <location>
        <begin position="409"/>
        <end position="779"/>
    </location>
</feature>
<evidence type="ECO:0000259" key="3">
    <source>
        <dbReference type="SMART" id="SM01080"/>
    </source>
</evidence>
<dbReference type="Proteomes" id="UP000660380">
    <property type="component" value="Unassembled WGS sequence"/>
</dbReference>
<evidence type="ECO:0000313" key="4">
    <source>
        <dbReference type="EMBL" id="MBD2607054.1"/>
    </source>
</evidence>
<dbReference type="Pfam" id="PF05226">
    <property type="entry name" value="CHASE2"/>
    <property type="match status" value="1"/>
</dbReference>
<protein>
    <submittedName>
        <fullName evidence="4">CHASE2 domain-containing protein</fullName>
    </submittedName>
</protein>
<reference evidence="4 5" key="1">
    <citation type="journal article" date="2020" name="ISME J.">
        <title>Comparative genomics reveals insights into cyanobacterial evolution and habitat adaptation.</title>
        <authorList>
            <person name="Chen M.Y."/>
            <person name="Teng W.K."/>
            <person name="Zhao L."/>
            <person name="Hu C.X."/>
            <person name="Zhou Y.K."/>
            <person name="Han B.P."/>
            <person name="Song L.R."/>
            <person name="Shu W.S."/>
        </authorList>
    </citation>
    <scope>NUCLEOTIDE SEQUENCE [LARGE SCALE GENOMIC DNA]</scope>
    <source>
        <strain evidence="4 5">FACHB-248</strain>
    </source>
</reference>
<evidence type="ECO:0000313" key="5">
    <source>
        <dbReference type="Proteomes" id="UP000660380"/>
    </source>
</evidence>